<organism evidence="2">
    <name type="scientific">Solanum lycopersicum</name>
    <name type="common">Tomato</name>
    <name type="synonym">Lycopersicon esculentum</name>
    <dbReference type="NCBI Taxonomy" id="4081"/>
    <lineage>
        <taxon>Eukaryota</taxon>
        <taxon>Viridiplantae</taxon>
        <taxon>Streptophyta</taxon>
        <taxon>Embryophyta</taxon>
        <taxon>Tracheophyta</taxon>
        <taxon>Spermatophyta</taxon>
        <taxon>Magnoliopsida</taxon>
        <taxon>eudicotyledons</taxon>
        <taxon>Gunneridae</taxon>
        <taxon>Pentapetalae</taxon>
        <taxon>asterids</taxon>
        <taxon>lamiids</taxon>
        <taxon>Solanales</taxon>
        <taxon>Solanaceae</taxon>
        <taxon>Solanoideae</taxon>
        <taxon>Solaneae</taxon>
        <taxon>Solanum</taxon>
        <taxon>Solanum subgen. Lycopersicon</taxon>
    </lineage>
</organism>
<dbReference type="STRING" id="4081.A0A3Q7G093"/>
<accession>A0A3Q7G093</accession>
<sequence>MEEGAVSVVDKLKSFAKSTQDLASVVFRNREVSNPIEILKRLQREAFSDIMKLRDRQEKLERELAFFKSSKGSPFQETSTHVRGEFDAVGALLMIGTIDESKCDAIENAIRTGKGAD</sequence>
<name>A0A3Q7G093_SOLLC</name>
<dbReference type="Proteomes" id="UP000004994">
    <property type="component" value="Chromosome 4"/>
</dbReference>
<keyword evidence="1" id="KW-0175">Coiled coil</keyword>
<reference evidence="2" key="2">
    <citation type="submission" date="2019-01" db="UniProtKB">
        <authorList>
            <consortium name="EnsemblPlants"/>
        </authorList>
    </citation>
    <scope>IDENTIFICATION</scope>
    <source>
        <strain evidence="2">cv. Heinz 1706</strain>
    </source>
</reference>
<dbReference type="PaxDb" id="4081-Solyc04g015430.2.1"/>
<keyword evidence="3" id="KW-1185">Reference proteome</keyword>
<dbReference type="AlphaFoldDB" id="A0A3Q7G093"/>
<dbReference type="PANTHER" id="PTHR35097:SF1">
    <property type="entry name" value="GDSL ESTERASE_LIPASE"/>
    <property type="match status" value="1"/>
</dbReference>
<dbReference type="EnsemblPlants" id="Solyc04g015430.3.1">
    <property type="protein sequence ID" value="Solyc04g015430.3.1"/>
    <property type="gene ID" value="Solyc04g015430.3"/>
</dbReference>
<reference evidence="2" key="1">
    <citation type="journal article" date="2012" name="Nature">
        <title>The tomato genome sequence provides insights into fleshy fruit evolution.</title>
        <authorList>
            <consortium name="Tomato Genome Consortium"/>
        </authorList>
    </citation>
    <scope>NUCLEOTIDE SEQUENCE [LARGE SCALE GENOMIC DNA]</scope>
    <source>
        <strain evidence="2">cv. Heinz 1706</strain>
    </source>
</reference>
<evidence type="ECO:0000256" key="1">
    <source>
        <dbReference type="SAM" id="Coils"/>
    </source>
</evidence>
<protein>
    <submittedName>
        <fullName evidence="2">Uncharacterized protein</fullName>
    </submittedName>
</protein>
<feature type="coiled-coil region" evidence="1">
    <location>
        <begin position="43"/>
        <end position="70"/>
    </location>
</feature>
<proteinExistence type="predicted"/>
<dbReference type="PANTHER" id="PTHR35097">
    <property type="entry name" value="GDSL ESTERASE/LIPASE"/>
    <property type="match status" value="1"/>
</dbReference>
<evidence type="ECO:0000313" key="2">
    <source>
        <dbReference type="EnsemblPlants" id="Solyc04g015430.3.1"/>
    </source>
</evidence>
<dbReference type="InParanoid" id="A0A3Q7G093"/>
<dbReference type="Gramene" id="Solyc04g015430.3.1">
    <property type="protein sequence ID" value="Solyc04g015430.3.1"/>
    <property type="gene ID" value="Solyc04g015430.3"/>
</dbReference>
<evidence type="ECO:0000313" key="3">
    <source>
        <dbReference type="Proteomes" id="UP000004994"/>
    </source>
</evidence>